<reference evidence="2" key="1">
    <citation type="submission" date="2018-05" db="EMBL/GenBank/DDBJ databases">
        <title>Pseudarcicella sp. HME7025 Genome sequencing and assembly.</title>
        <authorList>
            <person name="Kim H."/>
            <person name="Kang H."/>
            <person name="Joh K."/>
        </authorList>
    </citation>
    <scope>NUCLEOTIDE SEQUENCE [LARGE SCALE GENOMIC DNA]</scope>
    <source>
        <strain evidence="2">HME7025</strain>
    </source>
</reference>
<keyword evidence="2" id="KW-1185">Reference proteome</keyword>
<dbReference type="RefSeq" id="WP_154401907.1">
    <property type="nucleotide sequence ID" value="NZ_CP029346.1"/>
</dbReference>
<accession>A0A2S2DRH9</accession>
<dbReference type="AlphaFoldDB" id="A0A2S2DRH9"/>
<dbReference type="EMBL" id="CP029346">
    <property type="protein sequence ID" value="AWL07958.1"/>
    <property type="molecule type" value="Genomic_DNA"/>
</dbReference>
<gene>
    <name evidence="1" type="ORF">HME7025_00073</name>
</gene>
<dbReference type="Proteomes" id="UP000245468">
    <property type="component" value="Chromosome"/>
</dbReference>
<proteinExistence type="predicted"/>
<evidence type="ECO:0000313" key="2">
    <source>
        <dbReference type="Proteomes" id="UP000245468"/>
    </source>
</evidence>
<name>A0A2S2DRH9_9BACT</name>
<protein>
    <submittedName>
        <fullName evidence="1">Uncharacterized protein</fullName>
    </submittedName>
</protein>
<organism evidence="1 2">
    <name type="scientific">Aquirufa nivalisilvae</name>
    <dbReference type="NCBI Taxonomy" id="2516557"/>
    <lineage>
        <taxon>Bacteria</taxon>
        <taxon>Pseudomonadati</taxon>
        <taxon>Bacteroidota</taxon>
        <taxon>Cytophagia</taxon>
        <taxon>Cytophagales</taxon>
        <taxon>Flectobacillaceae</taxon>
        <taxon>Aquirufa</taxon>
    </lineage>
</organism>
<sequence length="93" mass="10806">MRKQPNILGSEKYGTSKMKDKECLLFVEAALKNTDDIQEAIDDMRMIDDILYMKALHKVVHVNHKSGTGFVRKGWGYYDMLNKIIDSRLNKEL</sequence>
<dbReference type="KEGG" id="psez:HME7025_00073"/>
<evidence type="ECO:0000313" key="1">
    <source>
        <dbReference type="EMBL" id="AWL07958.1"/>
    </source>
</evidence>